<accession>A0ABQ5ZIT3</accession>
<protein>
    <recommendedName>
        <fullName evidence="3">DUF4258 domain-containing protein</fullName>
    </recommendedName>
</protein>
<dbReference type="EMBL" id="BSOP01000018">
    <property type="protein sequence ID" value="GLR51251.1"/>
    <property type="molecule type" value="Genomic_DNA"/>
</dbReference>
<organism evidence="1 2">
    <name type="scientific">Shinella yambaruensis</name>
    <dbReference type="NCBI Taxonomy" id="415996"/>
    <lineage>
        <taxon>Bacteria</taxon>
        <taxon>Pseudomonadati</taxon>
        <taxon>Pseudomonadota</taxon>
        <taxon>Alphaproteobacteria</taxon>
        <taxon>Hyphomicrobiales</taxon>
        <taxon>Rhizobiaceae</taxon>
        <taxon>Shinella</taxon>
    </lineage>
</organism>
<sequence>MTTPLHVSDHAILRYLERAHGLDVEAVRRHIASRCATGAALRATTVIVERVKFVLAERETGTVVVTVLKARWPVRPEDRT</sequence>
<gene>
    <name evidence="1" type="ORF">GCM10007923_24590</name>
</gene>
<evidence type="ECO:0000313" key="2">
    <source>
        <dbReference type="Proteomes" id="UP001156702"/>
    </source>
</evidence>
<dbReference type="Proteomes" id="UP001156702">
    <property type="component" value="Unassembled WGS sequence"/>
</dbReference>
<evidence type="ECO:0000313" key="1">
    <source>
        <dbReference type="EMBL" id="GLR51251.1"/>
    </source>
</evidence>
<reference evidence="2" key="1">
    <citation type="journal article" date="2019" name="Int. J. Syst. Evol. Microbiol.">
        <title>The Global Catalogue of Microorganisms (GCM) 10K type strain sequencing project: providing services to taxonomists for standard genome sequencing and annotation.</title>
        <authorList>
            <consortium name="The Broad Institute Genomics Platform"/>
            <consortium name="The Broad Institute Genome Sequencing Center for Infectious Disease"/>
            <person name="Wu L."/>
            <person name="Ma J."/>
        </authorList>
    </citation>
    <scope>NUCLEOTIDE SEQUENCE [LARGE SCALE GENOMIC DNA]</scope>
    <source>
        <strain evidence="2">NBRC 102122</strain>
    </source>
</reference>
<comment type="caution">
    <text evidence="1">The sequence shown here is derived from an EMBL/GenBank/DDBJ whole genome shotgun (WGS) entry which is preliminary data.</text>
</comment>
<proteinExistence type="predicted"/>
<keyword evidence="2" id="KW-1185">Reference proteome</keyword>
<name>A0ABQ5ZIT3_9HYPH</name>
<evidence type="ECO:0008006" key="3">
    <source>
        <dbReference type="Google" id="ProtNLM"/>
    </source>
</evidence>
<dbReference type="RefSeq" id="WP_244768404.1">
    <property type="nucleotide sequence ID" value="NZ_BSOP01000018.1"/>
</dbReference>